<keyword evidence="2" id="KW-1185">Reference proteome</keyword>
<organism evidence="1 2">
    <name type="scientific">Ornithinibacillus hominis</name>
    <dbReference type="NCBI Taxonomy" id="2763055"/>
    <lineage>
        <taxon>Bacteria</taxon>
        <taxon>Bacillati</taxon>
        <taxon>Bacillota</taxon>
        <taxon>Bacilli</taxon>
        <taxon>Bacillales</taxon>
        <taxon>Bacillaceae</taxon>
        <taxon>Ornithinibacillus</taxon>
    </lineage>
</organism>
<reference evidence="1" key="1">
    <citation type="submission" date="2020-08" db="EMBL/GenBank/DDBJ databases">
        <title>Genome public.</title>
        <authorList>
            <person name="Liu C."/>
            <person name="Sun Q."/>
        </authorList>
    </citation>
    <scope>NUCLEOTIDE SEQUENCE</scope>
    <source>
        <strain evidence="1">BX22</strain>
    </source>
</reference>
<dbReference type="EMBL" id="JACOOL010000001">
    <property type="protein sequence ID" value="MBC5635464.1"/>
    <property type="molecule type" value="Genomic_DNA"/>
</dbReference>
<dbReference type="RefSeq" id="WP_186868168.1">
    <property type="nucleotide sequence ID" value="NZ_JACOOL010000001.1"/>
</dbReference>
<sequence>MLSDKEAFDEFLLESFKDGRSVRELRLSEEEANYIKVKIPKAKFRKIAECCNASVKEWYEVDTRGMK</sequence>
<evidence type="ECO:0000313" key="1">
    <source>
        <dbReference type="EMBL" id="MBC5635464.1"/>
    </source>
</evidence>
<accession>A0A923RFH1</accession>
<dbReference type="AlphaFoldDB" id="A0A923RFH1"/>
<gene>
    <name evidence="1" type="ORF">H8S33_01375</name>
</gene>
<protein>
    <submittedName>
        <fullName evidence="1">Uncharacterized protein</fullName>
    </submittedName>
</protein>
<evidence type="ECO:0000313" key="2">
    <source>
        <dbReference type="Proteomes" id="UP000637359"/>
    </source>
</evidence>
<dbReference type="Proteomes" id="UP000637359">
    <property type="component" value="Unassembled WGS sequence"/>
</dbReference>
<proteinExistence type="predicted"/>
<comment type="caution">
    <text evidence="1">The sequence shown here is derived from an EMBL/GenBank/DDBJ whole genome shotgun (WGS) entry which is preliminary data.</text>
</comment>
<name>A0A923RFH1_9BACI</name>